<proteinExistence type="predicted"/>
<evidence type="ECO:0000313" key="2">
    <source>
        <dbReference type="EMBL" id="KAK8921683.1"/>
    </source>
</evidence>
<organism evidence="2 3">
    <name type="scientific">Platanthera zijinensis</name>
    <dbReference type="NCBI Taxonomy" id="2320716"/>
    <lineage>
        <taxon>Eukaryota</taxon>
        <taxon>Viridiplantae</taxon>
        <taxon>Streptophyta</taxon>
        <taxon>Embryophyta</taxon>
        <taxon>Tracheophyta</taxon>
        <taxon>Spermatophyta</taxon>
        <taxon>Magnoliopsida</taxon>
        <taxon>Liliopsida</taxon>
        <taxon>Asparagales</taxon>
        <taxon>Orchidaceae</taxon>
        <taxon>Orchidoideae</taxon>
        <taxon>Orchideae</taxon>
        <taxon>Orchidinae</taxon>
        <taxon>Platanthera</taxon>
    </lineage>
</organism>
<reference evidence="2 3" key="1">
    <citation type="journal article" date="2022" name="Nat. Plants">
        <title>Genomes of leafy and leafless Platanthera orchids illuminate the evolution of mycoheterotrophy.</title>
        <authorList>
            <person name="Li M.H."/>
            <person name="Liu K.W."/>
            <person name="Li Z."/>
            <person name="Lu H.C."/>
            <person name="Ye Q.L."/>
            <person name="Zhang D."/>
            <person name="Wang J.Y."/>
            <person name="Li Y.F."/>
            <person name="Zhong Z.M."/>
            <person name="Liu X."/>
            <person name="Yu X."/>
            <person name="Liu D.K."/>
            <person name="Tu X.D."/>
            <person name="Liu B."/>
            <person name="Hao Y."/>
            <person name="Liao X.Y."/>
            <person name="Jiang Y.T."/>
            <person name="Sun W.H."/>
            <person name="Chen J."/>
            <person name="Chen Y.Q."/>
            <person name="Ai Y."/>
            <person name="Zhai J.W."/>
            <person name="Wu S.S."/>
            <person name="Zhou Z."/>
            <person name="Hsiao Y.Y."/>
            <person name="Wu W.L."/>
            <person name="Chen Y.Y."/>
            <person name="Lin Y.F."/>
            <person name="Hsu J.L."/>
            <person name="Li C.Y."/>
            <person name="Wang Z.W."/>
            <person name="Zhao X."/>
            <person name="Zhong W.Y."/>
            <person name="Ma X.K."/>
            <person name="Ma L."/>
            <person name="Huang J."/>
            <person name="Chen G.Z."/>
            <person name="Huang M.Z."/>
            <person name="Huang L."/>
            <person name="Peng D.H."/>
            <person name="Luo Y.B."/>
            <person name="Zou S.Q."/>
            <person name="Chen S.P."/>
            <person name="Lan S."/>
            <person name="Tsai W.C."/>
            <person name="Van de Peer Y."/>
            <person name="Liu Z.J."/>
        </authorList>
    </citation>
    <scope>NUCLEOTIDE SEQUENCE [LARGE SCALE GENOMIC DNA]</scope>
    <source>
        <strain evidence="2">Lor287</strain>
    </source>
</reference>
<sequence>MLHLAGRSDVSKTSKPGNFQVLNWERNSLSPTSNGGRNPTNVARVPSTPSGVSLPPKGSLNLNCSSDTFGDPEKLDPEEEEVSFLRSLGWEEDAGEEALTREEIESFLSVVIFSP</sequence>
<keyword evidence="3" id="KW-1185">Reference proteome</keyword>
<gene>
    <name evidence="2" type="ORF">KSP39_PZI020665</name>
</gene>
<evidence type="ECO:0000313" key="3">
    <source>
        <dbReference type="Proteomes" id="UP001418222"/>
    </source>
</evidence>
<evidence type="ECO:0000256" key="1">
    <source>
        <dbReference type="SAM" id="MobiDB-lite"/>
    </source>
</evidence>
<protein>
    <submittedName>
        <fullName evidence="2">Uncharacterized protein</fullName>
    </submittedName>
</protein>
<accession>A0AAP0FXB6</accession>
<feature type="region of interest" description="Disordered" evidence="1">
    <location>
        <begin position="1"/>
        <end position="77"/>
    </location>
</feature>
<feature type="compositionally biased region" description="Polar residues" evidence="1">
    <location>
        <begin position="11"/>
        <end position="51"/>
    </location>
</feature>
<dbReference type="AlphaFoldDB" id="A0AAP0FXB6"/>
<dbReference type="PANTHER" id="PTHR34112:SF13">
    <property type="entry name" value="OS04G0448200 PROTEIN"/>
    <property type="match status" value="1"/>
</dbReference>
<comment type="caution">
    <text evidence="2">The sequence shown here is derived from an EMBL/GenBank/DDBJ whole genome shotgun (WGS) entry which is preliminary data.</text>
</comment>
<dbReference type="EMBL" id="JBBWWQ010000018">
    <property type="protein sequence ID" value="KAK8921683.1"/>
    <property type="molecule type" value="Genomic_DNA"/>
</dbReference>
<dbReference type="Proteomes" id="UP001418222">
    <property type="component" value="Unassembled WGS sequence"/>
</dbReference>
<name>A0AAP0FXB6_9ASPA</name>
<dbReference type="PANTHER" id="PTHR34112">
    <property type="entry name" value="C-JUN-AMINO-TERMINAL KINASE-INTERACTING PROTEIN"/>
    <property type="match status" value="1"/>
</dbReference>